<dbReference type="InParanoid" id="A0A5N3ZZR2"/>
<name>A0A5N3ZZR2_PHOPY</name>
<evidence type="ECO:0000313" key="1">
    <source>
        <dbReference type="EMBL" id="KAB0790553.1"/>
    </source>
</evidence>
<gene>
    <name evidence="1" type="ORF">PPYR_15049</name>
</gene>
<dbReference type="PANTHER" id="PTHR47160:SF5">
    <property type="entry name" value="MULE TRANSPOSASE DOMAIN-CONTAINING PROTEIN"/>
    <property type="match status" value="1"/>
</dbReference>
<dbReference type="PANTHER" id="PTHR47160">
    <property type="entry name" value="PUTATIVE-RELATED"/>
    <property type="match status" value="1"/>
</dbReference>
<dbReference type="EMBL" id="VVIM01001125">
    <property type="protein sequence ID" value="KAB0790553.1"/>
    <property type="molecule type" value="Genomic_DNA"/>
</dbReference>
<proteinExistence type="predicted"/>
<reference evidence="1 2" key="1">
    <citation type="journal article" date="2018" name="Elife">
        <title>Firefly genomes illuminate parallel origins of bioluminescence in beetles.</title>
        <authorList>
            <person name="Fallon T.R."/>
            <person name="Lower S.E."/>
            <person name="Chang C.H."/>
            <person name="Bessho-Uehara M."/>
            <person name="Martin G.J."/>
            <person name="Bewick A.J."/>
            <person name="Behringer M."/>
            <person name="Debat H.J."/>
            <person name="Wong I."/>
            <person name="Day J.C."/>
            <person name="Suvorov A."/>
            <person name="Silva C.J."/>
            <person name="Stanger-Hall K.F."/>
            <person name="Hall D.W."/>
            <person name="Schmitz R.J."/>
            <person name="Nelson D.R."/>
            <person name="Lewis S.M."/>
            <person name="Shigenobu S."/>
            <person name="Bybee S.M."/>
            <person name="Larracuente A.M."/>
            <person name="Oba Y."/>
            <person name="Weng J.K."/>
        </authorList>
    </citation>
    <scope>NUCLEOTIDE SEQUENCE [LARGE SCALE GENOMIC DNA]</scope>
    <source>
        <strain evidence="1">1611_PpyrPB1</strain>
        <tissue evidence="1">Whole body</tissue>
    </source>
</reference>
<dbReference type="Proteomes" id="UP000327044">
    <property type="component" value="Unassembled WGS sequence"/>
</dbReference>
<protein>
    <submittedName>
        <fullName evidence="1">Uncharacterized protein</fullName>
    </submittedName>
</protein>
<evidence type="ECO:0000313" key="2">
    <source>
        <dbReference type="Proteomes" id="UP000327044"/>
    </source>
</evidence>
<organism evidence="1 2">
    <name type="scientific">Photinus pyralis</name>
    <name type="common">Common eastern firefly</name>
    <name type="synonym">Lampyris pyralis</name>
    <dbReference type="NCBI Taxonomy" id="7054"/>
    <lineage>
        <taxon>Eukaryota</taxon>
        <taxon>Metazoa</taxon>
        <taxon>Ecdysozoa</taxon>
        <taxon>Arthropoda</taxon>
        <taxon>Hexapoda</taxon>
        <taxon>Insecta</taxon>
        <taxon>Pterygota</taxon>
        <taxon>Neoptera</taxon>
        <taxon>Endopterygota</taxon>
        <taxon>Coleoptera</taxon>
        <taxon>Polyphaga</taxon>
        <taxon>Elateriformia</taxon>
        <taxon>Elateroidea</taxon>
        <taxon>Lampyridae</taxon>
        <taxon>Lampyrinae</taxon>
        <taxon>Photinus</taxon>
    </lineage>
</organism>
<keyword evidence="2" id="KW-1185">Reference proteome</keyword>
<dbReference type="AlphaFoldDB" id="A0A5N3ZZR2"/>
<sequence length="197" mass="22993">MIPALAFVPPGCVIESFEELCDGQIVPPEAQCILDYFEDTWIGRPSTRRQRKPPQFAINIWNCYEVALQGASKTNNAVEGWHYAFEHQVSANHPNIWKFIDCLKREQSLHELQIEQLLSGQTDKKKKYRDAALRLQKVVEKFDDTNILDYLRAVAHNITIELHKSHCITIIFYPYKLFFINKNVCYKTAQFYIPITE</sequence>
<accession>A0A5N3ZZR2</accession>
<comment type="caution">
    <text evidence="1">The sequence shown here is derived from an EMBL/GenBank/DDBJ whole genome shotgun (WGS) entry which is preliminary data.</text>
</comment>